<dbReference type="Gene3D" id="3.40.50.1450">
    <property type="entry name" value="HybD-like"/>
    <property type="match status" value="1"/>
</dbReference>
<evidence type="ECO:0000313" key="5">
    <source>
        <dbReference type="EMBL" id="UJG43226.1"/>
    </source>
</evidence>
<accession>A0A9Y1FNK0</accession>
<dbReference type="PRINTS" id="PR00446">
    <property type="entry name" value="HYDRGNUPTAKE"/>
</dbReference>
<organism evidence="5">
    <name type="scientific">Candidatus Heimdallarchaeum endolithica</name>
    <dbReference type="NCBI Taxonomy" id="2876572"/>
    <lineage>
        <taxon>Archaea</taxon>
        <taxon>Promethearchaeati</taxon>
        <taxon>Candidatus Heimdallarchaeota</taxon>
        <taxon>Candidatus Heimdallarchaeia (ex Rinke et al. 2021) (nom. nud.)</taxon>
        <taxon>Candidatus Heimdallarchaeales</taxon>
        <taxon>Candidatus Heimdallarchaeaceae</taxon>
        <taxon>Candidatus Heimdallarchaeum</taxon>
    </lineage>
</organism>
<dbReference type="InterPro" id="IPR023430">
    <property type="entry name" value="Pept_HybD-like_dom_sf"/>
</dbReference>
<evidence type="ECO:0000256" key="4">
    <source>
        <dbReference type="ARBA" id="ARBA00022801"/>
    </source>
</evidence>
<evidence type="ECO:0000256" key="2">
    <source>
        <dbReference type="ARBA" id="ARBA00022670"/>
    </source>
</evidence>
<dbReference type="NCBIfam" id="TIGR00072">
    <property type="entry name" value="hydrog_prot"/>
    <property type="match status" value="1"/>
</dbReference>
<reference evidence="5" key="1">
    <citation type="journal article" date="2022" name="Nat. Microbiol.">
        <title>Unique mobile elements and scalable gene flow at the prokaryote-eukaryote boundary revealed by circularized Asgard archaea genomes.</title>
        <authorList>
            <person name="Wu F."/>
            <person name="Speth D.R."/>
            <person name="Philosof A."/>
            <person name="Cremiere A."/>
            <person name="Narayanan A."/>
            <person name="Barco R.A."/>
            <person name="Connon S.A."/>
            <person name="Amend J.P."/>
            <person name="Antoshechkin I.A."/>
            <person name="Orphan V.J."/>
        </authorList>
    </citation>
    <scope>NUCLEOTIDE SEQUENCE</scope>
    <source>
        <strain evidence="5">PR6</strain>
    </source>
</reference>
<keyword evidence="3" id="KW-0064">Aspartyl protease</keyword>
<dbReference type="GO" id="GO:0016485">
    <property type="term" value="P:protein processing"/>
    <property type="evidence" value="ECO:0007669"/>
    <property type="project" value="TreeGrafter"/>
</dbReference>
<dbReference type="InterPro" id="IPR000671">
    <property type="entry name" value="Peptidase_A31"/>
</dbReference>
<proteinExistence type="inferred from homology"/>
<gene>
    <name evidence="5" type="ORF">K9W46_12740</name>
</gene>
<protein>
    <submittedName>
        <fullName evidence="5">Hydrogenase maturation protease</fullName>
    </submittedName>
</protein>
<dbReference type="EMBL" id="CP084167">
    <property type="protein sequence ID" value="UJG43226.1"/>
    <property type="molecule type" value="Genomic_DNA"/>
</dbReference>
<dbReference type="Proteomes" id="UP001200513">
    <property type="component" value="Chromosome"/>
</dbReference>
<sequence length="168" mass="19199">MKIAIIGLGNPIVGDDAVGIRVLDYIKENKILPYFVDIMVDVSLSGIGLVELFRGYDKVIIIDSMQSNQFEPGTVLRLNPDQFVSALHVSDYHNMDFFTAYEFGKEIYDDLPSNEQIVILGIEINYITVFSEQLSPEIKSKFNEIVNDVYQFIENEINQEKEIIRNVL</sequence>
<dbReference type="Pfam" id="PF01750">
    <property type="entry name" value="HycI"/>
    <property type="match status" value="1"/>
</dbReference>
<name>A0A9Y1FNK0_9ARCH</name>
<keyword evidence="2 5" id="KW-0645">Protease</keyword>
<dbReference type="CDD" id="cd00518">
    <property type="entry name" value="H2MP"/>
    <property type="match status" value="1"/>
</dbReference>
<evidence type="ECO:0000256" key="1">
    <source>
        <dbReference type="ARBA" id="ARBA00006814"/>
    </source>
</evidence>
<keyword evidence="4" id="KW-0378">Hydrolase</keyword>
<dbReference type="PANTHER" id="PTHR30302">
    <property type="entry name" value="HYDROGENASE 1 MATURATION PROTEASE"/>
    <property type="match status" value="1"/>
</dbReference>
<dbReference type="SUPFAM" id="SSF53163">
    <property type="entry name" value="HybD-like"/>
    <property type="match status" value="1"/>
</dbReference>
<dbReference type="GO" id="GO:0004190">
    <property type="term" value="F:aspartic-type endopeptidase activity"/>
    <property type="evidence" value="ECO:0007669"/>
    <property type="project" value="UniProtKB-KW"/>
</dbReference>
<dbReference type="AlphaFoldDB" id="A0A9Y1FNK0"/>
<comment type="similarity">
    <text evidence="1">Belongs to the peptidase A31 family.</text>
</comment>
<evidence type="ECO:0000256" key="3">
    <source>
        <dbReference type="ARBA" id="ARBA00022750"/>
    </source>
</evidence>
<dbReference type="PANTHER" id="PTHR30302:SF1">
    <property type="entry name" value="HYDROGENASE 2 MATURATION PROTEASE"/>
    <property type="match status" value="1"/>
</dbReference>
<dbReference type="GO" id="GO:0008047">
    <property type="term" value="F:enzyme activator activity"/>
    <property type="evidence" value="ECO:0007669"/>
    <property type="project" value="InterPro"/>
</dbReference>